<keyword evidence="3" id="KW-1185">Reference proteome</keyword>
<dbReference type="AlphaFoldDB" id="A0A5N5GLJ4"/>
<dbReference type="EMBL" id="SMOL01000402">
    <property type="protein sequence ID" value="KAB2614731.1"/>
    <property type="molecule type" value="Genomic_DNA"/>
</dbReference>
<comment type="caution">
    <text evidence="2">The sequence shown here is derived from an EMBL/GenBank/DDBJ whole genome shotgun (WGS) entry which is preliminary data.</text>
</comment>
<sequence length="79" mass="8916">MNPKESPKMPDESPISTMNLPSLTARRIPNFSNVKSHTDGDYRATMAEMTQSTRRQVEAKAKSSSSKPHLRRLRTNEGE</sequence>
<evidence type="ECO:0000256" key="1">
    <source>
        <dbReference type="SAM" id="MobiDB-lite"/>
    </source>
</evidence>
<gene>
    <name evidence="2" type="ORF">D8674_021319</name>
</gene>
<feature type="compositionally biased region" description="Basic and acidic residues" evidence="1">
    <location>
        <begin position="1"/>
        <end position="11"/>
    </location>
</feature>
<name>A0A5N5GLJ4_9ROSA</name>
<proteinExistence type="predicted"/>
<protein>
    <submittedName>
        <fullName evidence="2">Uncharacterized protein</fullName>
    </submittedName>
</protein>
<organism evidence="2 3">
    <name type="scientific">Pyrus ussuriensis x Pyrus communis</name>
    <dbReference type="NCBI Taxonomy" id="2448454"/>
    <lineage>
        <taxon>Eukaryota</taxon>
        <taxon>Viridiplantae</taxon>
        <taxon>Streptophyta</taxon>
        <taxon>Embryophyta</taxon>
        <taxon>Tracheophyta</taxon>
        <taxon>Spermatophyta</taxon>
        <taxon>Magnoliopsida</taxon>
        <taxon>eudicotyledons</taxon>
        <taxon>Gunneridae</taxon>
        <taxon>Pentapetalae</taxon>
        <taxon>rosids</taxon>
        <taxon>fabids</taxon>
        <taxon>Rosales</taxon>
        <taxon>Rosaceae</taxon>
        <taxon>Amygdaloideae</taxon>
        <taxon>Maleae</taxon>
        <taxon>Pyrus</taxon>
    </lineage>
</organism>
<accession>A0A5N5GLJ4</accession>
<evidence type="ECO:0000313" key="3">
    <source>
        <dbReference type="Proteomes" id="UP000327157"/>
    </source>
</evidence>
<reference evidence="3" key="2">
    <citation type="submission" date="2019-10" db="EMBL/GenBank/DDBJ databases">
        <title>A de novo genome assembly of a pear dwarfing rootstock.</title>
        <authorList>
            <person name="Wang F."/>
            <person name="Wang J."/>
            <person name="Li S."/>
            <person name="Zhang Y."/>
            <person name="Fang M."/>
            <person name="Ma L."/>
            <person name="Zhao Y."/>
            <person name="Jiang S."/>
        </authorList>
    </citation>
    <scope>NUCLEOTIDE SEQUENCE [LARGE SCALE GENOMIC DNA]</scope>
</reference>
<dbReference type="Proteomes" id="UP000327157">
    <property type="component" value="Chromosome 3"/>
</dbReference>
<reference evidence="2 3" key="1">
    <citation type="submission" date="2019-09" db="EMBL/GenBank/DDBJ databases">
        <authorList>
            <person name="Ou C."/>
        </authorList>
    </citation>
    <scope>NUCLEOTIDE SEQUENCE [LARGE SCALE GENOMIC DNA]</scope>
    <source>
        <strain evidence="2">S2</strain>
        <tissue evidence="2">Leaf</tissue>
    </source>
</reference>
<feature type="region of interest" description="Disordered" evidence="1">
    <location>
        <begin position="1"/>
        <end position="79"/>
    </location>
</feature>
<evidence type="ECO:0000313" key="2">
    <source>
        <dbReference type="EMBL" id="KAB2614731.1"/>
    </source>
</evidence>
<reference evidence="2 3" key="3">
    <citation type="submission" date="2019-11" db="EMBL/GenBank/DDBJ databases">
        <title>A de novo genome assembly of a pear dwarfing rootstock.</title>
        <authorList>
            <person name="Wang F."/>
            <person name="Wang J."/>
            <person name="Li S."/>
            <person name="Zhang Y."/>
            <person name="Fang M."/>
            <person name="Ma L."/>
            <person name="Zhao Y."/>
            <person name="Jiang S."/>
        </authorList>
    </citation>
    <scope>NUCLEOTIDE SEQUENCE [LARGE SCALE GENOMIC DNA]</scope>
    <source>
        <strain evidence="2">S2</strain>
        <tissue evidence="2">Leaf</tissue>
    </source>
</reference>